<reference evidence="1" key="1">
    <citation type="submission" date="2015-08" db="UniProtKB">
        <authorList>
            <consortium name="WormBaseParasite"/>
        </authorList>
    </citation>
    <scope>IDENTIFICATION</scope>
</reference>
<protein>
    <submittedName>
        <fullName evidence="1">Uncharacterized protein</fullName>
    </submittedName>
</protein>
<organism evidence="1">
    <name type="scientific">Strongyloides stercoralis</name>
    <name type="common">Threadworm</name>
    <dbReference type="NCBI Taxonomy" id="6248"/>
    <lineage>
        <taxon>Eukaryota</taxon>
        <taxon>Metazoa</taxon>
        <taxon>Ecdysozoa</taxon>
        <taxon>Nematoda</taxon>
        <taxon>Chromadorea</taxon>
        <taxon>Rhabditida</taxon>
        <taxon>Tylenchina</taxon>
        <taxon>Panagrolaimomorpha</taxon>
        <taxon>Strongyloidoidea</taxon>
        <taxon>Strongyloididae</taxon>
        <taxon>Strongyloides</taxon>
    </lineage>
</organism>
<dbReference type="AlphaFoldDB" id="A0A0K0E276"/>
<name>A0A0K0E276_STRER</name>
<proteinExistence type="predicted"/>
<sequence>MENSNKTKMSQISNTILGVDKSVKCTSKSTTQDNIINEDTSSTNTSKDKLLTQEEMAKFLSEHIFNMQTSLQQQSGPIQLAKFDKNKEKDKEQSCIIT</sequence>
<evidence type="ECO:0000313" key="1">
    <source>
        <dbReference type="WBParaSite" id="SSTP_0000359800.1"/>
    </source>
</evidence>
<accession>A0A0K0E276</accession>
<dbReference type="WBParaSite" id="SSTP_0000359800.1">
    <property type="protein sequence ID" value="SSTP_0000359800.1"/>
    <property type="gene ID" value="SSTP_0000359800"/>
</dbReference>